<dbReference type="Proteomes" id="UP000053237">
    <property type="component" value="Unassembled WGS sequence"/>
</dbReference>
<dbReference type="EMBL" id="CAIX01000030">
    <property type="protein sequence ID" value="CCI42160.1"/>
    <property type="molecule type" value="Genomic_DNA"/>
</dbReference>
<reference evidence="2 3" key="1">
    <citation type="submission" date="2012-05" db="EMBL/GenBank/DDBJ databases">
        <title>Recombination and specialization in a pathogen metapopulation.</title>
        <authorList>
            <person name="Gardiner A."/>
            <person name="Kemen E."/>
            <person name="Schultz-Larsen T."/>
            <person name="MacLean D."/>
            <person name="Van Oosterhout C."/>
            <person name="Jones J.D.G."/>
        </authorList>
    </citation>
    <scope>NUCLEOTIDE SEQUENCE [LARGE SCALE GENOMIC DNA]</scope>
    <source>
        <strain evidence="2 3">Ac Nc2</strain>
    </source>
</reference>
<accession>A0A024G5L4</accession>
<gene>
    <name evidence="2" type="ORF">BN9_029440</name>
</gene>
<proteinExistence type="predicted"/>
<dbReference type="Gene3D" id="3.30.450.40">
    <property type="match status" value="1"/>
</dbReference>
<dbReference type="OrthoDB" id="115013at2759"/>
<evidence type="ECO:0000256" key="1">
    <source>
        <dbReference type="SAM" id="MobiDB-lite"/>
    </source>
</evidence>
<keyword evidence="3" id="KW-1185">Reference proteome</keyword>
<organism evidence="2 3">
    <name type="scientific">Albugo candida</name>
    <dbReference type="NCBI Taxonomy" id="65357"/>
    <lineage>
        <taxon>Eukaryota</taxon>
        <taxon>Sar</taxon>
        <taxon>Stramenopiles</taxon>
        <taxon>Oomycota</taxon>
        <taxon>Peronosporomycetes</taxon>
        <taxon>Albuginales</taxon>
        <taxon>Albuginaceae</taxon>
        <taxon>Albugo</taxon>
    </lineage>
</organism>
<evidence type="ECO:0008006" key="4">
    <source>
        <dbReference type="Google" id="ProtNLM"/>
    </source>
</evidence>
<dbReference type="PANTHER" id="PTHR43102:SF2">
    <property type="entry name" value="GAF DOMAIN-CONTAINING PROTEIN"/>
    <property type="match status" value="1"/>
</dbReference>
<dbReference type="InterPro" id="IPR029016">
    <property type="entry name" value="GAF-like_dom_sf"/>
</dbReference>
<feature type="region of interest" description="Disordered" evidence="1">
    <location>
        <begin position="38"/>
        <end position="60"/>
    </location>
</feature>
<comment type="caution">
    <text evidence="2">The sequence shown here is derived from an EMBL/GenBank/DDBJ whole genome shotgun (WGS) entry which is preliminary data.</text>
</comment>
<evidence type="ECO:0000313" key="2">
    <source>
        <dbReference type="EMBL" id="CCI42160.1"/>
    </source>
</evidence>
<evidence type="ECO:0000313" key="3">
    <source>
        <dbReference type="Proteomes" id="UP000053237"/>
    </source>
</evidence>
<name>A0A024G5L4_9STRA</name>
<dbReference type="InParanoid" id="A0A024G5L4"/>
<dbReference type="SUPFAM" id="SSF55781">
    <property type="entry name" value="GAF domain-like"/>
    <property type="match status" value="1"/>
</dbReference>
<sequence length="765" mass="85679">MNNSACLSHFAQKDESINGVHQPSKSLRDTLSLGSDRTLSMSKMISPRTTDRDDSITSDDVEQISVDVEQISEDSESTASDAPARSIRLGYAQLSYLAKKTEQKIDWAALADVKESECEGGWKLKKKISDFSIFTRIFTDHDEADLSAYTTEQSNKVFAVLGRGTIQNCTAKEIRSFLQVPVNNHKQHHRPYNSMMSTLHGKEFVYGTAIHHANANNDINNAGSDVLQESFVNTAIFSNAYPFARNEQWCFLDFISNSPLEGSEVEFGNEAHNGFRKISAPLSCEDLYISTTPASNTRKEAFSQLSNLITSYWIQEVSSDDGKHAFGDKTSVNVMYYAQAPLATTTNWTQLRSNRTSNFTLKHRLFSLAKSVDTLPRVLMRRRLGMQRLVDHEVIKVQNERCVCCVQRFRWKKKCLCDICGFFICVNSCCQEQEREQHLIRKDGTNESISIEIERVRVCERCLDKLAMGSFSDVCSELLRPPRVQSDAPESAQKLTNKLRSFMRSVVQNDSEKREGNRLLEHIIQVFHHSQTDSTQMARAKVDVLNLHGKGESGASTGRPLDESSRLIEMVCLQPVALQDCVVGAAKKRTYPLTYANPEDSMPKAPCVPSCNLHEVDIGHVPELTTICDIAAKLLNCSYSVMTLLIGDFLQVVGGNAPDLFPLFTRVSKDQSLCAHMLYEGAPTIYQNLPSDVQFHGSAVCSDHRLSFYIGFPMHVSIGDQVIKGSLCCMNAERRQINQSEYTLMLRLALTASNIVKKMILDGSL</sequence>
<dbReference type="PANTHER" id="PTHR43102">
    <property type="entry name" value="SLR1143 PROTEIN"/>
    <property type="match status" value="1"/>
</dbReference>
<protein>
    <recommendedName>
        <fullName evidence="4">FYVE-type domain-containing protein</fullName>
    </recommendedName>
</protein>
<dbReference type="AlphaFoldDB" id="A0A024G5L4"/>